<evidence type="ECO:0000313" key="3">
    <source>
        <dbReference type="EMBL" id="ATQ68952.1"/>
    </source>
</evidence>
<dbReference type="RefSeq" id="WP_065083606.1">
    <property type="nucleotide sequence ID" value="NZ_CP023737.1"/>
</dbReference>
<gene>
    <name evidence="3" type="ORF">CQW49_14475</name>
</gene>
<feature type="transmembrane region" description="Helical" evidence="1">
    <location>
        <begin position="294"/>
        <end position="313"/>
    </location>
</feature>
<keyword evidence="1" id="KW-1133">Transmembrane helix</keyword>
<organism evidence="3 4">
    <name type="scientific">Methylosinus trichosporium (strain ATCC 35070 / NCIMB 11131 / UNIQEM 75 / OB3b)</name>
    <dbReference type="NCBI Taxonomy" id="595536"/>
    <lineage>
        <taxon>Bacteria</taxon>
        <taxon>Pseudomonadati</taxon>
        <taxon>Pseudomonadota</taxon>
        <taxon>Alphaproteobacteria</taxon>
        <taxon>Hyphomicrobiales</taxon>
        <taxon>Methylocystaceae</taxon>
        <taxon>Methylosinus</taxon>
    </lineage>
</organism>
<dbReference type="InterPro" id="IPR036465">
    <property type="entry name" value="vWFA_dom_sf"/>
</dbReference>
<dbReference type="EMBL" id="CP023737">
    <property type="protein sequence ID" value="ATQ68952.1"/>
    <property type="molecule type" value="Genomic_DNA"/>
</dbReference>
<evidence type="ECO:0000313" key="4">
    <source>
        <dbReference type="Proteomes" id="UP000230709"/>
    </source>
</evidence>
<dbReference type="AlphaFoldDB" id="A0A2D2D1U7"/>
<accession>A0A2D2D1U7</accession>
<protein>
    <submittedName>
        <fullName evidence="3">VWA domain-containing protein</fullName>
    </submittedName>
</protein>
<dbReference type="Pfam" id="PF13519">
    <property type="entry name" value="VWA_2"/>
    <property type="match status" value="1"/>
</dbReference>
<feature type="domain" description="VWFA" evidence="2">
    <location>
        <begin position="36"/>
        <end position="222"/>
    </location>
</feature>
<dbReference type="CDD" id="cd00198">
    <property type="entry name" value="vWFA"/>
    <property type="match status" value="1"/>
</dbReference>
<proteinExistence type="predicted"/>
<keyword evidence="1" id="KW-0812">Transmembrane</keyword>
<dbReference type="STRING" id="595536.GCA_000178815_02276"/>
<keyword evidence="1" id="KW-0472">Membrane</keyword>
<sequence>MMRPDWRDPRLWSLLAAAALLASSFLAPRLAVARPGYDALLVVDITGSMNTRDYAAGGRPQSRLDAVKTALRETIAGLPCASRVALGVFAERRPFLLYEPIETCGNFALIGASIDALDWRMGWEGDSHIAAGLYRAIDLAKELHADLLFFTDGQEAPPLPASGGPSFDGAPGETRGLIVGVGGYELSPIPKFNDEGREIGFYGLDDVPHENRHGLPPPGAEQREGYNARNAPFGATMAAGVEHLSSVREPYLRTLAQTTGLAYAHLEGAAALARAYESAATPRRREAMLDLRPVFGASASALLLVAFLATPVLEWSAARRSRNARPERRET</sequence>
<dbReference type="KEGG" id="mtw:CQW49_14475"/>
<name>A0A2D2D1U7_METT3</name>
<reference evidence="4" key="1">
    <citation type="submission" date="2017-10" db="EMBL/GenBank/DDBJ databases">
        <title>Completed PacBio SMRT sequence of Methylosinus trichosporium OB3b reveals presence of a third large plasmid.</title>
        <authorList>
            <person name="Charles T.C."/>
            <person name="Lynch M.D.J."/>
            <person name="Heil J.R."/>
            <person name="Cheng J."/>
        </authorList>
    </citation>
    <scope>NUCLEOTIDE SEQUENCE [LARGE SCALE GENOMIC DNA]</scope>
    <source>
        <strain evidence="4">OB3b</strain>
    </source>
</reference>
<dbReference type="Gene3D" id="3.40.50.410">
    <property type="entry name" value="von Willebrand factor, type A domain"/>
    <property type="match status" value="1"/>
</dbReference>
<dbReference type="SMART" id="SM00327">
    <property type="entry name" value="VWA"/>
    <property type="match status" value="1"/>
</dbReference>
<dbReference type="SUPFAM" id="SSF53300">
    <property type="entry name" value="vWA-like"/>
    <property type="match status" value="1"/>
</dbReference>
<evidence type="ECO:0000256" key="1">
    <source>
        <dbReference type="SAM" id="Phobius"/>
    </source>
</evidence>
<dbReference type="InterPro" id="IPR002035">
    <property type="entry name" value="VWF_A"/>
</dbReference>
<dbReference type="Proteomes" id="UP000230709">
    <property type="component" value="Chromosome"/>
</dbReference>
<keyword evidence="4" id="KW-1185">Reference proteome</keyword>
<evidence type="ECO:0000259" key="2">
    <source>
        <dbReference type="SMART" id="SM00327"/>
    </source>
</evidence>